<reference evidence="2" key="1">
    <citation type="submission" date="2011-02" db="EMBL/GenBank/DDBJ databases">
        <title>The complete genome of Planctomyces brasiliensis DSM 5305.</title>
        <authorList>
            <person name="Lucas S."/>
            <person name="Copeland A."/>
            <person name="Lapidus A."/>
            <person name="Bruce D."/>
            <person name="Goodwin L."/>
            <person name="Pitluck S."/>
            <person name="Kyrpides N."/>
            <person name="Mavromatis K."/>
            <person name="Pagani I."/>
            <person name="Ivanova N."/>
            <person name="Ovchinnikova G."/>
            <person name="Lu M."/>
            <person name="Detter J.C."/>
            <person name="Han C."/>
            <person name="Land M."/>
            <person name="Hauser L."/>
            <person name="Markowitz V."/>
            <person name="Cheng J.-F."/>
            <person name="Hugenholtz P."/>
            <person name="Woyke T."/>
            <person name="Wu D."/>
            <person name="Tindall B."/>
            <person name="Pomrenke H.G."/>
            <person name="Brambilla E."/>
            <person name="Klenk H.-P."/>
            <person name="Eisen J.A."/>
        </authorList>
    </citation>
    <scope>NUCLEOTIDE SEQUENCE [LARGE SCALE GENOMIC DNA]</scope>
    <source>
        <strain evidence="2">ATCC 49424 / DSM 5305 / JCM 21570 / NBRC 103401 / IFAM 1448</strain>
    </source>
</reference>
<dbReference type="EMBL" id="CP002546">
    <property type="protein sequence ID" value="ADY61294.1"/>
    <property type="molecule type" value="Genomic_DNA"/>
</dbReference>
<name>F0SR47_RUBBR</name>
<keyword evidence="2" id="KW-1185">Reference proteome</keyword>
<dbReference type="HOGENOM" id="CLU_2976522_0_0_0"/>
<evidence type="ECO:0000313" key="2">
    <source>
        <dbReference type="Proteomes" id="UP000006860"/>
    </source>
</evidence>
<gene>
    <name evidence="1" type="ordered locus">Plabr_3701</name>
</gene>
<dbReference type="KEGG" id="pbs:Plabr_3701"/>
<dbReference type="STRING" id="756272.Plabr_3701"/>
<proteinExistence type="predicted"/>
<evidence type="ECO:0000313" key="1">
    <source>
        <dbReference type="EMBL" id="ADY61294.1"/>
    </source>
</evidence>
<protein>
    <submittedName>
        <fullName evidence="1">Uncharacterized protein</fullName>
    </submittedName>
</protein>
<sequence length="58" mass="6926">MLFALAFYSLLWLDLREAQLYILNYPDQIRGLLKVEGEMLERTSPEFWAAFQLSGDWR</sequence>
<dbReference type="RefSeq" id="WP_013630013.1">
    <property type="nucleotide sequence ID" value="NC_015174.1"/>
</dbReference>
<dbReference type="AlphaFoldDB" id="F0SR47"/>
<organism evidence="1 2">
    <name type="scientific">Rubinisphaera brasiliensis (strain ATCC 49424 / DSM 5305 / JCM 21570 / IAM 15109 / NBRC 103401 / IFAM 1448)</name>
    <name type="common">Planctomyces brasiliensis</name>
    <dbReference type="NCBI Taxonomy" id="756272"/>
    <lineage>
        <taxon>Bacteria</taxon>
        <taxon>Pseudomonadati</taxon>
        <taxon>Planctomycetota</taxon>
        <taxon>Planctomycetia</taxon>
        <taxon>Planctomycetales</taxon>
        <taxon>Planctomycetaceae</taxon>
        <taxon>Rubinisphaera</taxon>
    </lineage>
</organism>
<accession>F0SR47</accession>
<dbReference type="Proteomes" id="UP000006860">
    <property type="component" value="Chromosome"/>
</dbReference>
<dbReference type="eggNOG" id="COG4995">
    <property type="taxonomic scope" value="Bacteria"/>
</dbReference>